<organism evidence="4 6">
    <name type="scientific">Dracunculus medinensis</name>
    <name type="common">Guinea worm</name>
    <dbReference type="NCBI Taxonomy" id="318479"/>
    <lineage>
        <taxon>Eukaryota</taxon>
        <taxon>Metazoa</taxon>
        <taxon>Ecdysozoa</taxon>
        <taxon>Nematoda</taxon>
        <taxon>Chromadorea</taxon>
        <taxon>Rhabditida</taxon>
        <taxon>Spirurina</taxon>
        <taxon>Dracunculoidea</taxon>
        <taxon>Dracunculidae</taxon>
        <taxon>Dracunculus</taxon>
    </lineage>
</organism>
<proteinExistence type="predicted"/>
<dbReference type="AlphaFoldDB" id="A0A0N4U8H0"/>
<reference evidence="3 5" key="2">
    <citation type="submission" date="2018-11" db="EMBL/GenBank/DDBJ databases">
        <authorList>
            <consortium name="Pathogen Informatics"/>
        </authorList>
    </citation>
    <scope>NUCLEOTIDE SEQUENCE [LARGE SCALE GENOMIC DNA]</scope>
</reference>
<dbReference type="InterPro" id="IPR026704">
    <property type="entry name" value="KATNIP"/>
</dbReference>
<dbReference type="WBParaSite" id="DME_0000334101-mRNA-1">
    <property type="protein sequence ID" value="DME_0000334101-mRNA-1"/>
    <property type="gene ID" value="DME_0000334101"/>
</dbReference>
<dbReference type="STRING" id="318479.A0A0N4U8H0"/>
<evidence type="ECO:0000313" key="5">
    <source>
        <dbReference type="Proteomes" id="UP000274756"/>
    </source>
</evidence>
<dbReference type="Proteomes" id="UP000038040">
    <property type="component" value="Unplaced"/>
</dbReference>
<dbReference type="PANTHER" id="PTHR21534">
    <property type="entry name" value="KATANIN-INTERACTING PROTEIN"/>
    <property type="match status" value="1"/>
</dbReference>
<sequence>MENNFAIPELPSGHTLYFVFLTSWGDPNFVGINTIELFNANGERPDFQSIETNATETIGDLENILYAGHFLCTDPLRMWSARYDILDKDEVRIKIQLKTIERLAMIRIWNYSECRVHSLRGVRHLRIDFDNQTIFRGEISCAYTNESGEYPLGDTILFTTDEEILENIANNDICFAGEEFIMDNLNLDKFGLLSISSKNPDEMNSSENSFMLSRRPTTGDRQEEEKSTSNENLDYIDNSGKITLLPDKERASEIAKTNVFQMELYENWGAPDCIGLTGLQFLGSRTTVLDIKHCLATASTGLQTAQKLLNGRNLTGDRDDMWLVPHTPDLPPPCITITFPEPLQIIGVSIWNYNASPEMSYAGVRLAKIYLNGKALDSLILLRKAPGEYFGAISRVRSRFLNDKRYVLFDFVQDIFFDNCDCLFRPLPRPNTSSLSGFIYQLQLYSTWGDEFYIGLNGIEFYSHLDSLIPLRAHNLAAFPESVNVLPGVNADPRTSENLINGENDTDSMSNIWLTPMLPNHCARIFVVFDIPTFVSQIVIYNYRKTPERGVRHLSVSVDDLIVFSGEVPTSTTEKTGILRVSLRE</sequence>
<dbReference type="InterPro" id="IPR027859">
    <property type="entry name" value="KATNIP_dom"/>
</dbReference>
<evidence type="ECO:0000313" key="4">
    <source>
        <dbReference type="Proteomes" id="UP000038040"/>
    </source>
</evidence>
<reference evidence="6" key="1">
    <citation type="submission" date="2017-02" db="UniProtKB">
        <authorList>
            <consortium name="WormBaseParasite"/>
        </authorList>
    </citation>
    <scope>IDENTIFICATION</scope>
</reference>
<keyword evidence="5" id="KW-1185">Reference proteome</keyword>
<evidence type="ECO:0000256" key="1">
    <source>
        <dbReference type="SAM" id="MobiDB-lite"/>
    </source>
</evidence>
<feature type="domain" description="KATNIP" evidence="2">
    <location>
        <begin position="263"/>
        <end position="568"/>
    </location>
</feature>
<feature type="compositionally biased region" description="Polar residues" evidence="1">
    <location>
        <begin position="201"/>
        <end position="211"/>
    </location>
</feature>
<evidence type="ECO:0000259" key="2">
    <source>
        <dbReference type="Pfam" id="PF14652"/>
    </source>
</evidence>
<name>A0A0N4U8H0_DRAME</name>
<gene>
    <name evidence="3" type="ORF">DME_LOCUS207</name>
</gene>
<feature type="domain" description="KATNIP" evidence="2">
    <location>
        <begin position="65"/>
        <end position="165"/>
    </location>
</feature>
<dbReference type="OrthoDB" id="304622at2759"/>
<protein>
    <submittedName>
        <fullName evidence="6">DUF4457 domain-containing protein</fullName>
    </submittedName>
</protein>
<dbReference type="Proteomes" id="UP000274756">
    <property type="component" value="Unassembled WGS sequence"/>
</dbReference>
<evidence type="ECO:0000313" key="6">
    <source>
        <dbReference type="WBParaSite" id="DME_0000334101-mRNA-1"/>
    </source>
</evidence>
<dbReference type="EMBL" id="UYYG01000002">
    <property type="protein sequence ID" value="VDN50234.1"/>
    <property type="molecule type" value="Genomic_DNA"/>
</dbReference>
<evidence type="ECO:0000313" key="3">
    <source>
        <dbReference type="EMBL" id="VDN50234.1"/>
    </source>
</evidence>
<feature type="region of interest" description="Disordered" evidence="1">
    <location>
        <begin position="201"/>
        <end position="233"/>
    </location>
</feature>
<dbReference type="PANTHER" id="PTHR21534:SF0">
    <property type="entry name" value="KATANIN-INTERACTING PROTEIN"/>
    <property type="match status" value="1"/>
</dbReference>
<feature type="domain" description="KATNIP" evidence="2">
    <location>
        <begin position="3"/>
        <end position="49"/>
    </location>
</feature>
<dbReference type="Pfam" id="PF14652">
    <property type="entry name" value="DUF4457"/>
    <property type="match status" value="3"/>
</dbReference>
<accession>A0A0N4U8H0</accession>
<feature type="compositionally biased region" description="Basic and acidic residues" evidence="1">
    <location>
        <begin position="217"/>
        <end position="228"/>
    </location>
</feature>